<organism evidence="3 4">
    <name type="scientific">Microvirga arabica</name>
    <dbReference type="NCBI Taxonomy" id="1128671"/>
    <lineage>
        <taxon>Bacteria</taxon>
        <taxon>Pseudomonadati</taxon>
        <taxon>Pseudomonadota</taxon>
        <taxon>Alphaproteobacteria</taxon>
        <taxon>Hyphomicrobiales</taxon>
        <taxon>Methylobacteriaceae</taxon>
        <taxon>Microvirga</taxon>
    </lineage>
</organism>
<evidence type="ECO:0000259" key="2">
    <source>
        <dbReference type="Pfam" id="PF09994"/>
    </source>
</evidence>
<dbReference type="EMBL" id="JBHOMY010000026">
    <property type="protein sequence ID" value="MFC1457156.1"/>
    <property type="molecule type" value="Genomic_DNA"/>
</dbReference>
<keyword evidence="4" id="KW-1185">Reference proteome</keyword>
<comment type="caution">
    <text evidence="3">The sequence shown here is derived from an EMBL/GenBank/DDBJ whole genome shotgun (WGS) entry which is preliminary data.</text>
</comment>
<sequence length="371" mass="41300">MKRLVICFDGTWNSADSERAETNVALIARAIRANPDGGSPQLVLYLRGVGSTGMALQQIVDGAFGKGVDENIRSGYMFLAQNYVPGDQIFLFGFSRGAFTARSLSGFISCCGLLKRQSLGDLTSAWTYYRGGGARSPADFCRQNGSDCHEYVSIDFLGVWDTVGALGVPTTILGSLTSQKYAFHDTEPSKSVKRAFHALAVDEHRDEFAPTLWTGKIPEGATIEQVWFAGAHSDVGGGYRNRRLADIPLVWMAEKAREVGLSFDDTMLPKIDDDAHLSPHHESRQGWSLKDRLTPTYRRVCGEPFDVKPNERLYYPVGDDGNDLPTINEYLHPSLIERYRKEAHFLAEDEEDEGHTQIYEPKNLRPLLRDA</sequence>
<dbReference type="SUPFAM" id="SSF53474">
    <property type="entry name" value="alpha/beta-Hydrolases"/>
    <property type="match status" value="1"/>
</dbReference>
<feature type="domain" description="T6SS Phospholipase effector Tle1-like catalytic" evidence="2">
    <location>
        <begin position="2"/>
        <end position="254"/>
    </location>
</feature>
<dbReference type="Pfam" id="PF09994">
    <property type="entry name" value="T6SS_Tle1-like_cat"/>
    <property type="match status" value="1"/>
</dbReference>
<dbReference type="Proteomes" id="UP001593940">
    <property type="component" value="Unassembled WGS sequence"/>
</dbReference>
<gene>
    <name evidence="3" type="ORF">ACETIH_10575</name>
</gene>
<reference evidence="3 4" key="1">
    <citation type="submission" date="2024-09" db="EMBL/GenBank/DDBJ databases">
        <title>Nodulacao em especies de Leguminosae Basais da Amazonia e Caracterizacao dos Rizobios e Bacterias Associadas aos Nodulos.</title>
        <authorList>
            <person name="Jambeiro I.C.A."/>
            <person name="Lopes I.S."/>
            <person name="Aguiar E.R.G.R."/>
            <person name="Santos A.F.J."/>
            <person name="Dos Santos J.M.F."/>
            <person name="Gross E."/>
        </authorList>
    </citation>
    <scope>NUCLEOTIDE SEQUENCE [LARGE SCALE GENOMIC DNA]</scope>
    <source>
        <strain evidence="3 4">BRUESC1165</strain>
    </source>
</reference>
<feature type="region of interest" description="Disordered" evidence="1">
    <location>
        <begin position="351"/>
        <end position="371"/>
    </location>
</feature>
<dbReference type="PANTHER" id="PTHR33840:SF1">
    <property type="entry name" value="TLE1 PHOSPHOLIPASE DOMAIN-CONTAINING PROTEIN"/>
    <property type="match status" value="1"/>
</dbReference>
<dbReference type="RefSeq" id="WP_377029664.1">
    <property type="nucleotide sequence ID" value="NZ_JBHOMY010000026.1"/>
</dbReference>
<accession>A0ABV6Y7Q5</accession>
<name>A0ABV6Y7Q5_9HYPH</name>
<dbReference type="InterPro" id="IPR029058">
    <property type="entry name" value="AB_hydrolase_fold"/>
</dbReference>
<dbReference type="PANTHER" id="PTHR33840">
    <property type="match status" value="1"/>
</dbReference>
<evidence type="ECO:0000313" key="3">
    <source>
        <dbReference type="EMBL" id="MFC1457156.1"/>
    </source>
</evidence>
<protein>
    <submittedName>
        <fullName evidence="3">DUF2235 domain-containing protein</fullName>
    </submittedName>
</protein>
<evidence type="ECO:0000313" key="4">
    <source>
        <dbReference type="Proteomes" id="UP001593940"/>
    </source>
</evidence>
<proteinExistence type="predicted"/>
<evidence type="ECO:0000256" key="1">
    <source>
        <dbReference type="SAM" id="MobiDB-lite"/>
    </source>
</evidence>
<dbReference type="InterPro" id="IPR018712">
    <property type="entry name" value="Tle1-like_cat"/>
</dbReference>